<dbReference type="EMBL" id="JAVDVY010000004">
    <property type="protein sequence ID" value="MDR7136367.1"/>
    <property type="molecule type" value="Genomic_DNA"/>
</dbReference>
<organism evidence="2 3">
    <name type="scientific">Lysobacter niastensis</name>
    <dbReference type="NCBI Taxonomy" id="380629"/>
    <lineage>
        <taxon>Bacteria</taxon>
        <taxon>Pseudomonadati</taxon>
        <taxon>Pseudomonadota</taxon>
        <taxon>Gammaproteobacteria</taxon>
        <taxon>Lysobacterales</taxon>
        <taxon>Lysobacteraceae</taxon>
        <taxon>Lysobacter</taxon>
    </lineage>
</organism>
<feature type="transmembrane region" description="Helical" evidence="1">
    <location>
        <begin position="48"/>
        <end position="67"/>
    </location>
</feature>
<gene>
    <name evidence="2" type="ORF">J2X06_003593</name>
</gene>
<evidence type="ECO:0000256" key="1">
    <source>
        <dbReference type="SAM" id="Phobius"/>
    </source>
</evidence>
<keyword evidence="3" id="KW-1185">Reference proteome</keyword>
<evidence type="ECO:0000313" key="2">
    <source>
        <dbReference type="EMBL" id="MDR7136367.1"/>
    </source>
</evidence>
<comment type="caution">
    <text evidence="2">The sequence shown here is derived from an EMBL/GenBank/DDBJ whole genome shotgun (WGS) entry which is preliminary data.</text>
</comment>
<keyword evidence="1" id="KW-0472">Membrane</keyword>
<evidence type="ECO:0000313" key="3">
    <source>
        <dbReference type="Proteomes" id="UP001251524"/>
    </source>
</evidence>
<dbReference type="Proteomes" id="UP001251524">
    <property type="component" value="Unassembled WGS sequence"/>
</dbReference>
<proteinExistence type="predicted"/>
<feature type="transmembrane region" description="Helical" evidence="1">
    <location>
        <begin position="6"/>
        <end position="27"/>
    </location>
</feature>
<sequence length="103" mass="10865">MSMNAYVVPLVLAISSLPAFIAAAMIGRSGRAGRQDNVRDDTPALARLMLLVGVAILAGAAGLLWAGDNETRRLVVIVAMVLAVNGLGLVLIFSLGRKRNRRP</sequence>
<feature type="transmembrane region" description="Helical" evidence="1">
    <location>
        <begin position="73"/>
        <end position="95"/>
    </location>
</feature>
<keyword evidence="1" id="KW-1133">Transmembrane helix</keyword>
<keyword evidence="1" id="KW-0812">Transmembrane</keyword>
<accession>A0ABU1WG71</accession>
<protein>
    <submittedName>
        <fullName evidence="2">Uncharacterized protein</fullName>
    </submittedName>
</protein>
<name>A0ABU1WG71_9GAMM</name>
<reference evidence="2 3" key="1">
    <citation type="submission" date="2023-07" db="EMBL/GenBank/DDBJ databases">
        <title>Sorghum-associated microbial communities from plants grown in Nebraska, USA.</title>
        <authorList>
            <person name="Schachtman D."/>
        </authorList>
    </citation>
    <scope>NUCLEOTIDE SEQUENCE [LARGE SCALE GENOMIC DNA]</scope>
    <source>
        <strain evidence="2 3">BE198</strain>
    </source>
</reference>